<keyword evidence="1" id="KW-0547">Nucleotide-binding</keyword>
<dbReference type="Gene3D" id="3.30.1370.50">
    <property type="entry name" value="R3H-like domain"/>
    <property type="match status" value="1"/>
</dbReference>
<accession>A0ABZ2J3G5</accession>
<dbReference type="Pfam" id="PF01424">
    <property type="entry name" value="R3H"/>
    <property type="match status" value="1"/>
</dbReference>
<protein>
    <submittedName>
        <fullName evidence="5">R3H domain-containing nucleic acid-binding protein</fullName>
    </submittedName>
</protein>
<dbReference type="SMART" id="SM00393">
    <property type="entry name" value="R3H"/>
    <property type="match status" value="1"/>
</dbReference>
<proteinExistence type="predicted"/>
<evidence type="ECO:0000256" key="2">
    <source>
        <dbReference type="ARBA" id="ARBA00022840"/>
    </source>
</evidence>
<dbReference type="InterPro" id="IPR027417">
    <property type="entry name" value="P-loop_NTPase"/>
</dbReference>
<feature type="domain" description="R3H" evidence="4">
    <location>
        <begin position="446"/>
        <end position="510"/>
    </location>
</feature>
<dbReference type="SMART" id="SM00382">
    <property type="entry name" value="AAA"/>
    <property type="match status" value="1"/>
</dbReference>
<keyword evidence="6" id="KW-1185">Reference proteome</keyword>
<sequence>MANLITDDLSTLLDILPPEIRLPLNKQSDLSQLIEVVMDLGRPPEARFPHQEITLRPQEVTEADLEYVITRVSTFGGDNRAGIERTLHRISAIRNRKDKIIGLTLRVGRAVFGTIKIIEDLIESGESVLIMGRPGVGKTTMLREVARVVSDDLKKRVVIVDTSNEIAGDGDIPHPAIGRARRMQVKAPDMQHAVMIEAVENHMPEVIVIDEIGTELEAQAARTIAERGVQLVGTAHGNTLTNLMQNPTLADLIGGIQAVTLGDEEARRRGTQKTVLERKAPPTFNIIVEIQERDQVAVHPNAAEAVDAILRGHPPETEIRSVGEDGKIETKTLTLEPQKNGVHHQPDVAVKAEDVETPRLYLFGINRARLEQTAQEMHLNLVITDKLAGAEMFVTSRNYFRRRPQRVRDAEDRDIPVYVLKSHTPAQFRQFLGMLSHRGPELEKSPDSLTTALDEAQEAVHQVTGGVERVELSPQGAYIRRLQHMLAERNKLNSDSLGKEPKRRVSISKP</sequence>
<keyword evidence="2" id="KW-0067">ATP-binding</keyword>
<evidence type="ECO:0000256" key="1">
    <source>
        <dbReference type="ARBA" id="ARBA00022741"/>
    </source>
</evidence>
<reference evidence="5 6" key="1">
    <citation type="submission" date="2024-03" db="EMBL/GenBank/DDBJ databases">
        <title>A Dehalogenimonas Isolated from Estuarine Sediments Dihaloeliminates Chlorinated Alkanes.</title>
        <authorList>
            <person name="Yang Y."/>
            <person name="Wang H."/>
        </authorList>
    </citation>
    <scope>NUCLEOTIDE SEQUENCE [LARGE SCALE GENOMIC DNA]</scope>
    <source>
        <strain evidence="5 6">W</strain>
    </source>
</reference>
<dbReference type="Pfam" id="PF25516">
    <property type="entry name" value="PTPase"/>
    <property type="match status" value="1"/>
</dbReference>
<feature type="compositionally biased region" description="Basic and acidic residues" evidence="3">
    <location>
        <begin position="490"/>
        <end position="500"/>
    </location>
</feature>
<dbReference type="Gene3D" id="3.40.50.300">
    <property type="entry name" value="P-loop containing nucleotide triphosphate hydrolases"/>
    <property type="match status" value="1"/>
</dbReference>
<dbReference type="SUPFAM" id="SSF52540">
    <property type="entry name" value="P-loop containing nucleoside triphosphate hydrolases"/>
    <property type="match status" value="1"/>
</dbReference>
<feature type="compositionally biased region" description="Basic residues" evidence="3">
    <location>
        <begin position="501"/>
        <end position="510"/>
    </location>
</feature>
<dbReference type="InterPro" id="IPR058670">
    <property type="entry name" value="PTPase_dom"/>
</dbReference>
<evidence type="ECO:0000313" key="5">
    <source>
        <dbReference type="EMBL" id="WWX25430.1"/>
    </source>
</evidence>
<dbReference type="InterPro" id="IPR001374">
    <property type="entry name" value="R3H_dom"/>
</dbReference>
<dbReference type="SUPFAM" id="SSF82708">
    <property type="entry name" value="R3H domain"/>
    <property type="match status" value="1"/>
</dbReference>
<dbReference type="CDD" id="cd00009">
    <property type="entry name" value="AAA"/>
    <property type="match status" value="1"/>
</dbReference>
<dbReference type="RefSeq" id="WP_338737573.1">
    <property type="nucleotide sequence ID" value="NZ_CP146612.1"/>
</dbReference>
<feature type="region of interest" description="Disordered" evidence="3">
    <location>
        <begin position="490"/>
        <end position="510"/>
    </location>
</feature>
<dbReference type="Proteomes" id="UP001375370">
    <property type="component" value="Chromosome"/>
</dbReference>
<evidence type="ECO:0000313" key="6">
    <source>
        <dbReference type="Proteomes" id="UP001375370"/>
    </source>
</evidence>
<evidence type="ECO:0000259" key="4">
    <source>
        <dbReference type="PROSITE" id="PS51061"/>
    </source>
</evidence>
<name>A0ABZ2J3G5_9CHLR</name>
<gene>
    <name evidence="5" type="ORF">V8247_00230</name>
</gene>
<evidence type="ECO:0000256" key="3">
    <source>
        <dbReference type="SAM" id="MobiDB-lite"/>
    </source>
</evidence>
<dbReference type="PRINTS" id="PR01874">
    <property type="entry name" value="DNAREPAIRADA"/>
</dbReference>
<dbReference type="EMBL" id="CP146612">
    <property type="protein sequence ID" value="WWX25430.1"/>
    <property type="molecule type" value="Genomic_DNA"/>
</dbReference>
<dbReference type="InterPro" id="IPR045735">
    <property type="entry name" value="Spore_III_AA_AAA+_ATPase"/>
</dbReference>
<dbReference type="PANTHER" id="PTHR20953">
    <property type="entry name" value="KINASE-RELATED"/>
    <property type="match status" value="1"/>
</dbReference>
<dbReference type="Pfam" id="PF19568">
    <property type="entry name" value="Spore_III_AA"/>
    <property type="match status" value="1"/>
</dbReference>
<dbReference type="PROSITE" id="PS51061">
    <property type="entry name" value="R3H"/>
    <property type="match status" value="1"/>
</dbReference>
<organism evidence="5 6">
    <name type="scientific">Candidatus Dehalogenimonas loeffleri</name>
    <dbReference type="NCBI Taxonomy" id="3127115"/>
    <lineage>
        <taxon>Bacteria</taxon>
        <taxon>Bacillati</taxon>
        <taxon>Chloroflexota</taxon>
        <taxon>Dehalococcoidia</taxon>
        <taxon>Dehalococcoidales</taxon>
        <taxon>Dehalococcoidaceae</taxon>
        <taxon>Dehalogenimonas</taxon>
    </lineage>
</organism>
<dbReference type="PANTHER" id="PTHR20953:SF3">
    <property type="entry name" value="P-LOOP CONTAINING NUCLEOSIDE TRIPHOSPHATE HYDROLASES SUPERFAMILY PROTEIN"/>
    <property type="match status" value="1"/>
</dbReference>
<dbReference type="InterPro" id="IPR003593">
    <property type="entry name" value="AAA+_ATPase"/>
</dbReference>
<dbReference type="InterPro" id="IPR036867">
    <property type="entry name" value="R3H_dom_sf"/>
</dbReference>